<dbReference type="Proteomes" id="UP000750711">
    <property type="component" value="Unassembled WGS sequence"/>
</dbReference>
<name>A0A9P8IG11_9PEZI</name>
<sequence length="159" mass="16863">MPCPGLRPGNPSGPAIPLFSMPLLDPHSQQYATGSGACVSASTSRRKIRKSTNTRMIQRAIGLMQPGVVRVCWVETGNKGTPALQWEYTDPKKAATNPASSPGAWKPWTVSSAPGLMVLRFAAMIFGGTNETPEKMIAISKGLVDATGKKVYPANAPPK</sequence>
<keyword evidence="2" id="KW-1185">Reference proteome</keyword>
<dbReference type="EMBL" id="JAGHQM010001855">
    <property type="protein sequence ID" value="KAH0551650.1"/>
    <property type="molecule type" value="Genomic_DNA"/>
</dbReference>
<comment type="caution">
    <text evidence="1">The sequence shown here is derived from an EMBL/GenBank/DDBJ whole genome shotgun (WGS) entry which is preliminary data.</text>
</comment>
<evidence type="ECO:0000313" key="1">
    <source>
        <dbReference type="EMBL" id="KAH0551650.1"/>
    </source>
</evidence>
<dbReference type="AlphaFoldDB" id="A0A9P8IG11"/>
<organism evidence="1 2">
    <name type="scientific">Trichoglossum hirsutum</name>
    <dbReference type="NCBI Taxonomy" id="265104"/>
    <lineage>
        <taxon>Eukaryota</taxon>
        <taxon>Fungi</taxon>
        <taxon>Dikarya</taxon>
        <taxon>Ascomycota</taxon>
        <taxon>Pezizomycotina</taxon>
        <taxon>Geoglossomycetes</taxon>
        <taxon>Geoglossales</taxon>
        <taxon>Geoglossaceae</taxon>
        <taxon>Trichoglossum</taxon>
    </lineage>
</organism>
<evidence type="ECO:0000313" key="2">
    <source>
        <dbReference type="Proteomes" id="UP000750711"/>
    </source>
</evidence>
<protein>
    <submittedName>
        <fullName evidence="1">Uncharacterized protein</fullName>
    </submittedName>
</protein>
<reference evidence="1" key="1">
    <citation type="submission" date="2021-03" db="EMBL/GenBank/DDBJ databases">
        <title>Comparative genomics and phylogenomic investigation of the class Geoglossomycetes provide insights into ecological specialization and systematics.</title>
        <authorList>
            <person name="Melie T."/>
            <person name="Pirro S."/>
            <person name="Miller A.N."/>
            <person name="Quandt A."/>
        </authorList>
    </citation>
    <scope>NUCLEOTIDE SEQUENCE</scope>
    <source>
        <strain evidence="1">CAQ_001_2017</strain>
    </source>
</reference>
<accession>A0A9P8IG11</accession>
<gene>
    <name evidence="1" type="ORF">GP486_007133</name>
</gene>
<proteinExistence type="predicted"/>